<dbReference type="GO" id="GO:0006817">
    <property type="term" value="P:phosphate ion transport"/>
    <property type="evidence" value="ECO:0007669"/>
    <property type="project" value="UniProtKB-KW"/>
</dbReference>
<dbReference type="STRING" id="37659.GCA_000703125_02648"/>
<comment type="similarity">
    <text evidence="2 7">Belongs to the PhoU family.</text>
</comment>
<evidence type="ECO:0000256" key="1">
    <source>
        <dbReference type="ARBA" id="ARBA00004496"/>
    </source>
</evidence>
<accession>A0A2S6G138</accession>
<comment type="subunit">
    <text evidence="3 7">Homodimer.</text>
</comment>
<evidence type="ECO:0000259" key="8">
    <source>
        <dbReference type="Pfam" id="PF01895"/>
    </source>
</evidence>
<keyword evidence="4 7" id="KW-0813">Transport</keyword>
<organism evidence="9 10">
    <name type="scientific">Clostridium algidicarnis DSM 15099</name>
    <dbReference type="NCBI Taxonomy" id="1121295"/>
    <lineage>
        <taxon>Bacteria</taxon>
        <taxon>Bacillati</taxon>
        <taxon>Bacillota</taxon>
        <taxon>Clostridia</taxon>
        <taxon>Eubacteriales</taxon>
        <taxon>Clostridiaceae</taxon>
        <taxon>Clostridium</taxon>
    </lineage>
</organism>
<dbReference type="SUPFAM" id="SSF109755">
    <property type="entry name" value="PhoU-like"/>
    <property type="match status" value="1"/>
</dbReference>
<evidence type="ECO:0000256" key="5">
    <source>
        <dbReference type="ARBA" id="ARBA00022490"/>
    </source>
</evidence>
<dbReference type="GO" id="GO:0045936">
    <property type="term" value="P:negative regulation of phosphate metabolic process"/>
    <property type="evidence" value="ECO:0007669"/>
    <property type="project" value="InterPro"/>
</dbReference>
<dbReference type="Gene3D" id="1.20.58.220">
    <property type="entry name" value="Phosphate transport system protein phou homolog 2, domain 2"/>
    <property type="match status" value="1"/>
</dbReference>
<dbReference type="AlphaFoldDB" id="A0A2S6G138"/>
<feature type="domain" description="PhoU" evidence="8">
    <location>
        <begin position="17"/>
        <end position="105"/>
    </location>
</feature>
<dbReference type="NCBIfam" id="TIGR02135">
    <property type="entry name" value="phoU_full"/>
    <property type="match status" value="1"/>
</dbReference>
<dbReference type="PANTHER" id="PTHR42930:SF3">
    <property type="entry name" value="PHOSPHATE-SPECIFIC TRANSPORT SYSTEM ACCESSORY PROTEIN PHOU"/>
    <property type="match status" value="1"/>
</dbReference>
<name>A0A2S6G138_9CLOT</name>
<dbReference type="OrthoDB" id="9814256at2"/>
<dbReference type="PANTHER" id="PTHR42930">
    <property type="entry name" value="PHOSPHATE-SPECIFIC TRANSPORT SYSTEM ACCESSORY PROTEIN PHOU"/>
    <property type="match status" value="1"/>
</dbReference>
<dbReference type="InterPro" id="IPR028366">
    <property type="entry name" value="PhoU"/>
</dbReference>
<dbReference type="FunFam" id="1.20.58.220:FF:000004">
    <property type="entry name" value="Phosphate-specific transport system accessory protein PhoU"/>
    <property type="match status" value="1"/>
</dbReference>
<dbReference type="RefSeq" id="WP_029453328.1">
    <property type="nucleotide sequence ID" value="NZ_PTIS01000001.1"/>
</dbReference>
<comment type="function">
    <text evidence="7">Plays a role in the regulation of phosphate uptake.</text>
</comment>
<dbReference type="InterPro" id="IPR038078">
    <property type="entry name" value="PhoU-like_sf"/>
</dbReference>
<evidence type="ECO:0000256" key="4">
    <source>
        <dbReference type="ARBA" id="ARBA00022448"/>
    </source>
</evidence>
<keyword evidence="5 7" id="KW-0963">Cytoplasm</keyword>
<dbReference type="GeneID" id="75091454"/>
<dbReference type="Proteomes" id="UP000239863">
    <property type="component" value="Unassembled WGS sequence"/>
</dbReference>
<evidence type="ECO:0000256" key="7">
    <source>
        <dbReference type="PIRNR" id="PIRNR003107"/>
    </source>
</evidence>
<evidence type="ECO:0000256" key="2">
    <source>
        <dbReference type="ARBA" id="ARBA00008107"/>
    </source>
</evidence>
<protein>
    <recommendedName>
        <fullName evidence="7">Phosphate-specific transport system accessory protein PhoU</fullName>
    </recommendedName>
</protein>
<feature type="domain" description="PhoU" evidence="8">
    <location>
        <begin position="120"/>
        <end position="205"/>
    </location>
</feature>
<evidence type="ECO:0000256" key="6">
    <source>
        <dbReference type="ARBA" id="ARBA00022592"/>
    </source>
</evidence>
<dbReference type="GO" id="GO:0005737">
    <property type="term" value="C:cytoplasm"/>
    <property type="evidence" value="ECO:0007669"/>
    <property type="project" value="UniProtKB-SubCell"/>
</dbReference>
<sequence>MTRRSFDTDLKNLHREVLRMGSIVEKQIHLSIKALEEQDESLSIQVIKQDDLVDDLEREIEDKCIKLIAMQQPLAKDLRNVFTTIKIVTDLERMADHAVDIAKIVIRLKDEKYIRELTDIPRMSLIIQQMIRDSLDAYINADSSKAYDVCKMDDEIDDIYEHSFTELLKYIIEDKSNAKQATQFLFVFKFLERIADHVTNICEWTIYLVTGETVDLND</sequence>
<keyword evidence="6 7" id="KW-0592">Phosphate transport</keyword>
<comment type="subcellular location">
    <subcellularLocation>
        <location evidence="1 7">Cytoplasm</location>
    </subcellularLocation>
</comment>
<gene>
    <name evidence="9" type="ORF">BD821_101302</name>
</gene>
<comment type="caution">
    <text evidence="9">The sequence shown here is derived from an EMBL/GenBank/DDBJ whole genome shotgun (WGS) entry which is preliminary data.</text>
</comment>
<dbReference type="InterPro" id="IPR026022">
    <property type="entry name" value="PhoU_dom"/>
</dbReference>
<dbReference type="Pfam" id="PF01895">
    <property type="entry name" value="PhoU"/>
    <property type="match status" value="2"/>
</dbReference>
<dbReference type="EMBL" id="PTIS01000001">
    <property type="protein sequence ID" value="PPK49639.1"/>
    <property type="molecule type" value="Genomic_DNA"/>
</dbReference>
<proteinExistence type="inferred from homology"/>
<evidence type="ECO:0000313" key="9">
    <source>
        <dbReference type="EMBL" id="PPK49639.1"/>
    </source>
</evidence>
<reference evidence="9 10" key="1">
    <citation type="submission" date="2018-02" db="EMBL/GenBank/DDBJ databases">
        <title>Genomic Encyclopedia of Archaeal and Bacterial Type Strains, Phase II (KMG-II): from individual species to whole genera.</title>
        <authorList>
            <person name="Goeker M."/>
        </authorList>
    </citation>
    <scope>NUCLEOTIDE SEQUENCE [LARGE SCALE GENOMIC DNA]</scope>
    <source>
        <strain evidence="9 10">DSM 15099</strain>
    </source>
</reference>
<dbReference type="GO" id="GO:0030643">
    <property type="term" value="P:intracellular phosphate ion homeostasis"/>
    <property type="evidence" value="ECO:0007669"/>
    <property type="project" value="InterPro"/>
</dbReference>
<evidence type="ECO:0000256" key="3">
    <source>
        <dbReference type="ARBA" id="ARBA00011738"/>
    </source>
</evidence>
<dbReference type="PIRSF" id="PIRSF003107">
    <property type="entry name" value="PhoU"/>
    <property type="match status" value="1"/>
</dbReference>
<evidence type="ECO:0000313" key="10">
    <source>
        <dbReference type="Proteomes" id="UP000239863"/>
    </source>
</evidence>